<dbReference type="GO" id="GO:0003697">
    <property type="term" value="F:single-stranded DNA binding"/>
    <property type="evidence" value="ECO:0007669"/>
    <property type="project" value="InterPro"/>
</dbReference>
<keyword evidence="9" id="KW-0256">Endoplasmic reticulum</keyword>
<evidence type="ECO:0000256" key="12">
    <source>
        <dbReference type="ARBA" id="ARBA00023125"/>
    </source>
</evidence>
<protein>
    <submittedName>
        <fullName evidence="17">Putative recombination hotspot-binding protein</fullName>
    </submittedName>
</protein>
<keyword evidence="8 16" id="KW-0812">Transmembrane</keyword>
<evidence type="ECO:0000256" key="14">
    <source>
        <dbReference type="ARBA" id="ARBA00023242"/>
    </source>
</evidence>
<dbReference type="SUPFAM" id="SSF74784">
    <property type="entry name" value="Translin"/>
    <property type="match status" value="1"/>
</dbReference>
<keyword evidence="10" id="KW-0694">RNA-binding</keyword>
<keyword evidence="12" id="KW-0238">DNA-binding</keyword>
<evidence type="ECO:0000313" key="18">
    <source>
        <dbReference type="Proteomes" id="UP000034182"/>
    </source>
</evidence>
<evidence type="ECO:0000256" key="6">
    <source>
        <dbReference type="ARBA" id="ARBA00022490"/>
    </source>
</evidence>
<dbReference type="AlphaFoldDB" id="A0A0G2G9U9"/>
<dbReference type="InterPro" id="IPR009580">
    <property type="entry name" value="GPI_biosynthesis_protein_Pig-F"/>
</dbReference>
<comment type="similarity">
    <text evidence="5">Belongs to the translin family.</text>
</comment>
<dbReference type="GO" id="GO:0005789">
    <property type="term" value="C:endoplasmic reticulum membrane"/>
    <property type="evidence" value="ECO:0007669"/>
    <property type="project" value="UniProtKB-SubCell"/>
</dbReference>
<evidence type="ECO:0000256" key="11">
    <source>
        <dbReference type="ARBA" id="ARBA00022989"/>
    </source>
</evidence>
<feature type="transmembrane region" description="Helical" evidence="16">
    <location>
        <begin position="290"/>
        <end position="312"/>
    </location>
</feature>
<evidence type="ECO:0000256" key="8">
    <source>
        <dbReference type="ARBA" id="ARBA00022692"/>
    </source>
</evidence>
<feature type="compositionally biased region" description="Basic and acidic residues" evidence="15">
    <location>
        <begin position="763"/>
        <end position="773"/>
    </location>
</feature>
<evidence type="ECO:0000256" key="15">
    <source>
        <dbReference type="SAM" id="MobiDB-lite"/>
    </source>
</evidence>
<feature type="compositionally biased region" description="Polar residues" evidence="15">
    <location>
        <begin position="544"/>
        <end position="554"/>
    </location>
</feature>
<dbReference type="Proteomes" id="UP000034182">
    <property type="component" value="Unassembled WGS sequence"/>
</dbReference>
<evidence type="ECO:0000256" key="4">
    <source>
        <dbReference type="ARBA" id="ARBA00004687"/>
    </source>
</evidence>
<evidence type="ECO:0000256" key="13">
    <source>
        <dbReference type="ARBA" id="ARBA00023136"/>
    </source>
</evidence>
<feature type="compositionally biased region" description="Basic and acidic residues" evidence="15">
    <location>
        <begin position="579"/>
        <end position="623"/>
    </location>
</feature>
<dbReference type="Gene3D" id="1.20.58.190">
    <property type="entry name" value="Translin, domain 1"/>
    <property type="match status" value="1"/>
</dbReference>
<keyword evidence="14" id="KW-0539">Nucleus</keyword>
<reference evidence="17 18" key="1">
    <citation type="submission" date="2015-03" db="EMBL/GenBank/DDBJ databases">
        <authorList>
            <person name="Morales-Cruz A."/>
            <person name="Amrine K.C."/>
            <person name="Cantu D."/>
        </authorList>
    </citation>
    <scope>NUCLEOTIDE SEQUENCE [LARGE SCALE GENOMIC DNA]</scope>
    <source>
        <strain evidence="17">DS831</strain>
    </source>
</reference>
<comment type="pathway">
    <text evidence="4">Glycolipid biosynthesis; glycosylphosphatidylinositol-anchor biosynthesis.</text>
</comment>
<feature type="compositionally biased region" description="Basic and acidic residues" evidence="15">
    <location>
        <begin position="925"/>
        <end position="939"/>
    </location>
</feature>
<feature type="region of interest" description="Disordered" evidence="15">
    <location>
        <begin position="460"/>
        <end position="633"/>
    </location>
</feature>
<feature type="transmembrane region" description="Helical" evidence="16">
    <location>
        <begin position="412"/>
        <end position="432"/>
    </location>
</feature>
<keyword evidence="6" id="KW-0963">Cytoplasm</keyword>
<dbReference type="PANTHER" id="PTHR10741">
    <property type="entry name" value="TRANSLIN AND TRANSLIN ASSOCIATED PROTEIN X"/>
    <property type="match status" value="1"/>
</dbReference>
<feature type="compositionally biased region" description="Basic residues" evidence="15">
    <location>
        <begin position="857"/>
        <end position="869"/>
    </location>
</feature>
<dbReference type="GO" id="GO:0003723">
    <property type="term" value="F:RNA binding"/>
    <property type="evidence" value="ECO:0007669"/>
    <property type="project" value="UniProtKB-KW"/>
</dbReference>
<dbReference type="GO" id="GO:0006383">
    <property type="term" value="P:transcription by RNA polymerase III"/>
    <property type="evidence" value="ECO:0007669"/>
    <property type="project" value="InterPro"/>
</dbReference>
<dbReference type="UniPathway" id="UPA00196"/>
<dbReference type="InterPro" id="IPR016069">
    <property type="entry name" value="Translin_C"/>
</dbReference>
<dbReference type="InterPro" id="IPR033956">
    <property type="entry name" value="Translin"/>
</dbReference>
<dbReference type="GO" id="GO:0006506">
    <property type="term" value="P:GPI anchor biosynthetic process"/>
    <property type="evidence" value="ECO:0007669"/>
    <property type="project" value="UniProtKB-UniPathway"/>
</dbReference>
<dbReference type="InterPro" id="IPR036081">
    <property type="entry name" value="Translin_sf"/>
</dbReference>
<dbReference type="Pfam" id="PF05132">
    <property type="entry name" value="RNA_pol_Rpc4"/>
    <property type="match status" value="1"/>
</dbReference>
<feature type="region of interest" description="Disordered" evidence="15">
    <location>
        <begin position="907"/>
        <end position="939"/>
    </location>
</feature>
<dbReference type="EMBL" id="LAQI01000253">
    <property type="protein sequence ID" value="KKY13910.1"/>
    <property type="molecule type" value="Genomic_DNA"/>
</dbReference>
<sequence length="1086" mass="116887">MTERQGMVDPAIFEQLQARVDQDSSVRESVLARAHSTSSAELPTVVAAAESAIRQEIEATQKLAEAASKHPYYKFNGIWSRQVQDTIFTILYGGYLGGFVSEGSDTKPGRLLTIEEVGSIMNVPVNLKDKDAFHITIEEYLQALISLIEELARLARNSVTLGDYTRPMQISQFIKDVHAGFQILNLKNDSLRRRSDAIKYKVKEVEDVVYDLSLRNLTVFTRFEEPAGSAAKATSVAFPQASSAPASSSKPIETLNTDIARIYTHIHPILVVSIFAVQFNGIVADPVPSLFNALVPLSVLQVVYAILCLPAAGSSSKSSGGARRKGASGKAEAGIGSKTAVLSLILSTIAGVPLVSVILVLFGAPLTTHLGHTVLCAAHIAYLAAVPAIYAFGVDGAKWRELVALMVPADEVFGAAIGTLFGAWAGAVPIPLDWDLRRQLELTDFVILYLVEHTATLSASMPPKADGTTRGRGARQPNAAEEDSLFVPKDDSAPNASAAATVSTADVPMTDADITTTTEPTHTNAAADTSAGASRPDDVRISSVLGSQTPTGSPAPSIGATRGGKKAGARMPTFKGRRSKEEREALEAEAERKRRERLHELNNEASRGRGDRGRGRGRGDRGGRGGRGGYMGQRGFEASLRQDMGGVFASGTVNENRSRMIHRGKTFGASHQGRVKRERTAIRPDSENKEIKSKDVNEEGYISSDPEIEILGPRQDVDNIETINLVSDDEDGGVEMAGGLSRSRRSRTRLNTPGLAPIRIRRREHENAPRKITAEAPGDPEIKTEPDTSSPRKGKGKAKDVEVTGSQGRWKGAWGYEDEEGLVTIKDEPSDEPTVVPSDVPEEPVKDAPSSPELSKKTKPRIKQRRKPRFRDVRAALVSEEDKQEQERHEQSMKVLADELGEIVLPAAATPDADAGGDTAMADAEAPKQEQPVDKKKDRAYLFQLPPVLPSLMVDESVKKEPPSPEATSRSNPVDLATPETHSNTPVKPEDDAAGIDTVSPELPAQLASGAVGKLRVHQSGRTTLDWGGTSLELCMGMDASFLQDIIVTKVIPEEQRVGRDGGEAMSVGQVCGKFVVTPDWDEIVG</sequence>
<dbReference type="InterPro" id="IPR007811">
    <property type="entry name" value="RPC4"/>
</dbReference>
<keyword evidence="11 16" id="KW-1133">Transmembrane helix</keyword>
<feature type="compositionally biased region" description="Low complexity" evidence="15">
    <location>
        <begin position="907"/>
        <end position="924"/>
    </location>
</feature>
<dbReference type="GO" id="GO:0043565">
    <property type="term" value="F:sequence-specific DNA binding"/>
    <property type="evidence" value="ECO:0007669"/>
    <property type="project" value="InterPro"/>
</dbReference>
<dbReference type="Pfam" id="PF06699">
    <property type="entry name" value="PIG-F"/>
    <property type="match status" value="1"/>
</dbReference>
<gene>
    <name evidence="17" type="ORF">UCDDS831_g08590</name>
</gene>
<feature type="region of interest" description="Disordered" evidence="15">
    <location>
        <begin position="734"/>
        <end position="871"/>
    </location>
</feature>
<feature type="compositionally biased region" description="Low complexity" evidence="15">
    <location>
        <begin position="493"/>
        <end position="527"/>
    </location>
</feature>
<dbReference type="GO" id="GO:0005666">
    <property type="term" value="C:RNA polymerase III complex"/>
    <property type="evidence" value="ECO:0007669"/>
    <property type="project" value="InterPro"/>
</dbReference>
<feature type="transmembrane region" description="Helical" evidence="16">
    <location>
        <begin position="340"/>
        <end position="362"/>
    </location>
</feature>
<evidence type="ECO:0000256" key="9">
    <source>
        <dbReference type="ARBA" id="ARBA00022824"/>
    </source>
</evidence>
<dbReference type="InterPro" id="IPR016068">
    <property type="entry name" value="Translin_N"/>
</dbReference>
<evidence type="ECO:0000256" key="2">
    <source>
        <dbReference type="ARBA" id="ARBA00004477"/>
    </source>
</evidence>
<feature type="transmembrane region" description="Helical" evidence="16">
    <location>
        <begin position="262"/>
        <end position="283"/>
    </location>
</feature>
<keyword evidence="13 16" id="KW-0472">Membrane</keyword>
<dbReference type="Gene3D" id="1.20.58.200">
    <property type="entry name" value="Translin, domain 2"/>
    <property type="match status" value="1"/>
</dbReference>
<evidence type="ECO:0000256" key="3">
    <source>
        <dbReference type="ARBA" id="ARBA00004496"/>
    </source>
</evidence>
<dbReference type="CDD" id="cd14819">
    <property type="entry name" value="Translin"/>
    <property type="match status" value="1"/>
</dbReference>
<organism evidence="17 18">
    <name type="scientific">Diplodia seriata</name>
    <dbReference type="NCBI Taxonomy" id="420778"/>
    <lineage>
        <taxon>Eukaryota</taxon>
        <taxon>Fungi</taxon>
        <taxon>Dikarya</taxon>
        <taxon>Ascomycota</taxon>
        <taxon>Pezizomycotina</taxon>
        <taxon>Dothideomycetes</taxon>
        <taxon>Dothideomycetes incertae sedis</taxon>
        <taxon>Botryosphaeriales</taxon>
        <taxon>Botryosphaeriaceae</taxon>
        <taxon>Diplodia</taxon>
    </lineage>
</organism>
<evidence type="ECO:0000256" key="10">
    <source>
        <dbReference type="ARBA" id="ARBA00022884"/>
    </source>
</evidence>
<evidence type="ECO:0000256" key="16">
    <source>
        <dbReference type="SAM" id="Phobius"/>
    </source>
</evidence>
<dbReference type="FunFam" id="1.20.58.200:FF:000002">
    <property type="entry name" value="Putative translin"/>
    <property type="match status" value="1"/>
</dbReference>
<name>A0A0G2G9U9_9PEZI</name>
<accession>A0A0G2G9U9</accession>
<evidence type="ECO:0000256" key="7">
    <source>
        <dbReference type="ARBA" id="ARBA00022502"/>
    </source>
</evidence>
<comment type="caution">
    <text evidence="17">The sequence shown here is derived from an EMBL/GenBank/DDBJ whole genome shotgun (WGS) entry which is preliminary data.</text>
</comment>
<proteinExistence type="inferred from homology"/>
<dbReference type="InterPro" id="IPR002848">
    <property type="entry name" value="Translin_fam"/>
</dbReference>
<keyword evidence="7" id="KW-0337">GPI-anchor biosynthesis</keyword>
<reference evidence="17 18" key="2">
    <citation type="submission" date="2015-05" db="EMBL/GenBank/DDBJ databases">
        <title>Distinctive expansion of gene families associated with plant cell wall degradation and secondary metabolism in the genomes of grapevine trunk pathogens.</title>
        <authorList>
            <person name="Lawrence D.P."/>
            <person name="Travadon R."/>
            <person name="Rolshausen P.E."/>
            <person name="Baumgartner K."/>
        </authorList>
    </citation>
    <scope>NUCLEOTIDE SEQUENCE [LARGE SCALE GENOMIC DNA]</scope>
    <source>
        <strain evidence="17">DS831</strain>
    </source>
</reference>
<evidence type="ECO:0000256" key="5">
    <source>
        <dbReference type="ARBA" id="ARBA00005902"/>
    </source>
</evidence>
<feature type="region of interest" description="Disordered" evidence="15">
    <location>
        <begin position="953"/>
        <end position="997"/>
    </location>
</feature>
<comment type="subcellular location">
    <subcellularLocation>
        <location evidence="3">Cytoplasm</location>
    </subcellularLocation>
    <subcellularLocation>
        <location evidence="2">Endoplasmic reticulum membrane</location>
        <topology evidence="2">Multi-pass membrane protein</topology>
    </subcellularLocation>
    <subcellularLocation>
        <location evidence="1">Nucleus</location>
    </subcellularLocation>
</comment>
<dbReference type="Pfam" id="PF01997">
    <property type="entry name" value="Translin"/>
    <property type="match status" value="1"/>
</dbReference>
<evidence type="ECO:0000256" key="1">
    <source>
        <dbReference type="ARBA" id="ARBA00004123"/>
    </source>
</evidence>
<evidence type="ECO:0000313" key="17">
    <source>
        <dbReference type="EMBL" id="KKY13910.1"/>
    </source>
</evidence>
<feature type="transmembrane region" description="Helical" evidence="16">
    <location>
        <begin position="374"/>
        <end position="392"/>
    </location>
</feature>